<name>V4AL24_LOTGI</name>
<keyword evidence="3" id="KW-1185">Reference proteome</keyword>
<dbReference type="KEGG" id="lgi:LOTGIDRAFT_229959"/>
<evidence type="ECO:0000256" key="1">
    <source>
        <dbReference type="SAM" id="Phobius"/>
    </source>
</evidence>
<dbReference type="RefSeq" id="XP_009044378.1">
    <property type="nucleotide sequence ID" value="XM_009046130.1"/>
</dbReference>
<dbReference type="CTD" id="20248152"/>
<accession>V4AL24</accession>
<dbReference type="GeneID" id="20248152"/>
<dbReference type="PROSITE" id="PS51257">
    <property type="entry name" value="PROKAR_LIPOPROTEIN"/>
    <property type="match status" value="1"/>
</dbReference>
<gene>
    <name evidence="2" type="ORF">LOTGIDRAFT_229959</name>
</gene>
<keyword evidence="1" id="KW-1133">Transmembrane helix</keyword>
<feature type="transmembrane region" description="Helical" evidence="1">
    <location>
        <begin position="6"/>
        <end position="27"/>
    </location>
</feature>
<feature type="transmembrane region" description="Helical" evidence="1">
    <location>
        <begin position="170"/>
        <end position="196"/>
    </location>
</feature>
<organism evidence="2 3">
    <name type="scientific">Lottia gigantea</name>
    <name type="common">Giant owl limpet</name>
    <dbReference type="NCBI Taxonomy" id="225164"/>
    <lineage>
        <taxon>Eukaryota</taxon>
        <taxon>Metazoa</taxon>
        <taxon>Spiralia</taxon>
        <taxon>Lophotrochozoa</taxon>
        <taxon>Mollusca</taxon>
        <taxon>Gastropoda</taxon>
        <taxon>Patellogastropoda</taxon>
        <taxon>Lottioidea</taxon>
        <taxon>Lottiidae</taxon>
        <taxon>Lottia</taxon>
    </lineage>
</organism>
<reference evidence="2 3" key="1">
    <citation type="journal article" date="2013" name="Nature">
        <title>Insights into bilaterian evolution from three spiralian genomes.</title>
        <authorList>
            <person name="Simakov O."/>
            <person name="Marletaz F."/>
            <person name="Cho S.J."/>
            <person name="Edsinger-Gonzales E."/>
            <person name="Havlak P."/>
            <person name="Hellsten U."/>
            <person name="Kuo D.H."/>
            <person name="Larsson T."/>
            <person name="Lv J."/>
            <person name="Arendt D."/>
            <person name="Savage R."/>
            <person name="Osoegawa K."/>
            <person name="de Jong P."/>
            <person name="Grimwood J."/>
            <person name="Chapman J.A."/>
            <person name="Shapiro H."/>
            <person name="Aerts A."/>
            <person name="Otillar R.P."/>
            <person name="Terry A.Y."/>
            <person name="Boore J.L."/>
            <person name="Grigoriev I.V."/>
            <person name="Lindberg D.R."/>
            <person name="Seaver E.C."/>
            <person name="Weisblat D.A."/>
            <person name="Putnam N.H."/>
            <person name="Rokhsar D.S."/>
        </authorList>
    </citation>
    <scope>NUCLEOTIDE SEQUENCE [LARGE SCALE GENOMIC DNA]</scope>
</reference>
<dbReference type="HOGENOM" id="CLU_1176594_0_0_1"/>
<evidence type="ECO:0000313" key="3">
    <source>
        <dbReference type="Proteomes" id="UP000030746"/>
    </source>
</evidence>
<dbReference type="OMA" id="WEEAPEN"/>
<dbReference type="AlphaFoldDB" id="V4AL24"/>
<keyword evidence="1" id="KW-0472">Membrane</keyword>
<sequence length="236" mass="26888">MYKPVLSSMALSLINIIIFSCFIEFAVSSDQDTVWKDILQQYRRWDGNYNYKSEVYPCTLLIHSVQKGTDGGMYATFRDKNTVMEVDGYSATEEECIDIRKVTTFNESDIFPKEDDFRAKLCLKHTKDMWTLFGNITEPNKKDFGYMYLDAKASASKVEVFDDGKEGMRIGLAVGIPVTLAVILSIVAVSMIVWAVKKGYLRHVPRNYKNFNNNKMVEFSNSETESTTATNPTVHI</sequence>
<dbReference type="EMBL" id="KB199651">
    <property type="protein sequence ID" value="ESP04869.1"/>
    <property type="molecule type" value="Genomic_DNA"/>
</dbReference>
<evidence type="ECO:0000313" key="2">
    <source>
        <dbReference type="EMBL" id="ESP04869.1"/>
    </source>
</evidence>
<keyword evidence="1" id="KW-0812">Transmembrane</keyword>
<proteinExistence type="predicted"/>
<dbReference type="OrthoDB" id="6141309at2759"/>
<protein>
    <submittedName>
        <fullName evidence="2">Uncharacterized protein</fullName>
    </submittedName>
</protein>
<dbReference type="Proteomes" id="UP000030746">
    <property type="component" value="Unassembled WGS sequence"/>
</dbReference>